<sequence length="206" mass="23310">MQCTLLVLVATDPRVFDLLHIEAHEFAAGCCNRRPAADAIDPRHRRVDTMHETRRKPAFGLRAVQETRRTVAKICTATTATHRATSGERFADLTATMDEFEQVQHSGLRLDLARIRVDDFSVSHERNASEPATRIELDAQRLNRARISVAISQSDDKRHDAVTACAATFEKQSRTFLATRHQWLAALVQNENRHFGFSKELPLRAL</sequence>
<gene>
    <name evidence="1" type="ORF">BamMEX5DRAFT_7055</name>
</gene>
<dbReference type="AlphaFoldDB" id="B1TGY9"/>
<dbReference type="Proteomes" id="UP000004814">
    <property type="component" value="Unassembled WGS sequence"/>
</dbReference>
<reference evidence="1 2" key="1">
    <citation type="submission" date="2008-03" db="EMBL/GenBank/DDBJ databases">
        <title>Sequencing of the draft genome and assembly of Burkholderia ambifaria MEX-5.</title>
        <authorList>
            <consortium name="US DOE Joint Genome Institute (JGI-PGF)"/>
            <person name="Copeland A."/>
            <person name="Lucas S."/>
            <person name="Lapidus A."/>
            <person name="Glavina del Rio T."/>
            <person name="Dalin E."/>
            <person name="Tice H."/>
            <person name="Bruce D."/>
            <person name="Goodwin L."/>
            <person name="Pitluck S."/>
            <person name="Larimer F."/>
            <person name="Land M.L."/>
            <person name="Hauser L."/>
            <person name="Tiedje J."/>
            <person name="Richardson P."/>
        </authorList>
    </citation>
    <scope>NUCLEOTIDE SEQUENCE [LARGE SCALE GENOMIC DNA]</scope>
    <source>
        <strain evidence="1 2">MEX-5</strain>
    </source>
</reference>
<evidence type="ECO:0000313" key="2">
    <source>
        <dbReference type="Proteomes" id="UP000004814"/>
    </source>
</evidence>
<name>B1TGY9_9BURK</name>
<dbReference type="EMBL" id="ABLK01000582">
    <property type="protein sequence ID" value="EDT37167.1"/>
    <property type="molecule type" value="Genomic_DNA"/>
</dbReference>
<accession>B1TGY9</accession>
<protein>
    <submittedName>
        <fullName evidence="1">Uncharacterized protein</fullName>
    </submittedName>
</protein>
<evidence type="ECO:0000313" key="1">
    <source>
        <dbReference type="EMBL" id="EDT37167.1"/>
    </source>
</evidence>
<proteinExistence type="predicted"/>
<comment type="caution">
    <text evidence="1">The sequence shown here is derived from an EMBL/GenBank/DDBJ whole genome shotgun (WGS) entry which is preliminary data.</text>
</comment>
<organism evidence="1 2">
    <name type="scientific">Burkholderia ambifaria MEX-5</name>
    <dbReference type="NCBI Taxonomy" id="396597"/>
    <lineage>
        <taxon>Bacteria</taxon>
        <taxon>Pseudomonadati</taxon>
        <taxon>Pseudomonadota</taxon>
        <taxon>Betaproteobacteria</taxon>
        <taxon>Burkholderiales</taxon>
        <taxon>Burkholderiaceae</taxon>
        <taxon>Burkholderia</taxon>
        <taxon>Burkholderia cepacia complex</taxon>
    </lineage>
</organism>